<dbReference type="AlphaFoldDB" id="A0A5B7BEM9"/>
<name>A0A5B7BEM9_DAVIN</name>
<organism evidence="1">
    <name type="scientific">Davidia involucrata</name>
    <name type="common">Dove tree</name>
    <dbReference type="NCBI Taxonomy" id="16924"/>
    <lineage>
        <taxon>Eukaryota</taxon>
        <taxon>Viridiplantae</taxon>
        <taxon>Streptophyta</taxon>
        <taxon>Embryophyta</taxon>
        <taxon>Tracheophyta</taxon>
        <taxon>Spermatophyta</taxon>
        <taxon>Magnoliopsida</taxon>
        <taxon>eudicotyledons</taxon>
        <taxon>Gunneridae</taxon>
        <taxon>Pentapetalae</taxon>
        <taxon>asterids</taxon>
        <taxon>Cornales</taxon>
        <taxon>Nyssaceae</taxon>
        <taxon>Davidia</taxon>
    </lineage>
</organism>
<evidence type="ECO:0000313" key="1">
    <source>
        <dbReference type="EMBL" id="MPA66676.1"/>
    </source>
</evidence>
<gene>
    <name evidence="1" type="ORF">Din_036117</name>
</gene>
<sequence length="206" mass="23054">MPSSPFNLLFMERRKPKGSIGESAIVKAAAWAWYQHGSGSEGRPILEHDVTRTRRAHEPSRYKLEAIKTAQEAMEGSYSSTSPILGPSHSDISLLDAYEIERISRQLDYYIESSDAEYYGRLFDGDHRGTHRRIVSMLPESEASGGMKNKKMSKKVPKGFWHRRGVVVCGSRNDVVETRGLEGGRPPEKRAAVVKVANCRPRATHA</sequence>
<dbReference type="PANTHER" id="PTHR34665:SF4">
    <property type="entry name" value="DUF3741 DOMAIN-CONTAINING PROTEIN"/>
    <property type="match status" value="1"/>
</dbReference>
<proteinExistence type="predicted"/>
<dbReference type="EMBL" id="GHES01036117">
    <property type="protein sequence ID" value="MPA66676.1"/>
    <property type="molecule type" value="Transcribed_RNA"/>
</dbReference>
<reference evidence="1" key="1">
    <citation type="submission" date="2019-08" db="EMBL/GenBank/DDBJ databases">
        <title>Reference gene set and small RNA set construction with multiple tissues from Davidia involucrata Baill.</title>
        <authorList>
            <person name="Yang H."/>
            <person name="Zhou C."/>
            <person name="Li G."/>
            <person name="Wang J."/>
            <person name="Gao P."/>
            <person name="Wang M."/>
            <person name="Wang R."/>
            <person name="Zhao Y."/>
        </authorList>
    </citation>
    <scope>NUCLEOTIDE SEQUENCE</scope>
    <source>
        <tissue evidence="1">Mixed with DoveR01_LX</tissue>
    </source>
</reference>
<accession>A0A5B7BEM9</accession>
<protein>
    <submittedName>
        <fullName evidence="1">Uncharacterized protein</fullName>
    </submittedName>
</protein>
<dbReference type="PANTHER" id="PTHR34665">
    <property type="entry name" value="DUF3741 DOMAIN-CONTAINING PROTEIN"/>
    <property type="match status" value="1"/>
</dbReference>